<reference evidence="2 3" key="1">
    <citation type="submission" date="2016-10" db="EMBL/GenBank/DDBJ databases">
        <authorList>
            <person name="de Groot N.N."/>
        </authorList>
    </citation>
    <scope>NUCLEOTIDE SEQUENCE [LARGE SCALE GENOMIC DNA]</scope>
    <source>
        <strain evidence="2 3">CGMCC 1.10076</strain>
    </source>
</reference>
<keyword evidence="1" id="KW-0732">Signal</keyword>
<dbReference type="AlphaFoldDB" id="A0A1G9A0R2"/>
<keyword evidence="3" id="KW-1185">Reference proteome</keyword>
<evidence type="ECO:0000313" key="2">
    <source>
        <dbReference type="EMBL" id="SDK19980.1"/>
    </source>
</evidence>
<feature type="chain" id="PRO_5011678518" description="Tissue inhibitor of metalloproteinase" evidence="1">
    <location>
        <begin position="19"/>
        <end position="190"/>
    </location>
</feature>
<dbReference type="RefSeq" id="WP_091396721.1">
    <property type="nucleotide sequence ID" value="NZ_BKAI01000008.1"/>
</dbReference>
<dbReference type="Proteomes" id="UP000199580">
    <property type="component" value="Unassembled WGS sequence"/>
</dbReference>
<evidence type="ECO:0000313" key="3">
    <source>
        <dbReference type="Proteomes" id="UP000199580"/>
    </source>
</evidence>
<evidence type="ECO:0000256" key="1">
    <source>
        <dbReference type="SAM" id="SignalP"/>
    </source>
</evidence>
<evidence type="ECO:0008006" key="4">
    <source>
        <dbReference type="Google" id="ProtNLM"/>
    </source>
</evidence>
<feature type="signal peptide" evidence="1">
    <location>
        <begin position="1"/>
        <end position="18"/>
    </location>
</feature>
<dbReference type="EMBL" id="FNEZ01000004">
    <property type="protein sequence ID" value="SDK19980.1"/>
    <property type="molecule type" value="Genomic_DNA"/>
</dbReference>
<gene>
    <name evidence="2" type="ORF">SAMN04487935_2789</name>
</gene>
<organism evidence="2 3">
    <name type="scientific">Flavobacterium noncentrifugens</name>
    <dbReference type="NCBI Taxonomy" id="1128970"/>
    <lineage>
        <taxon>Bacteria</taxon>
        <taxon>Pseudomonadati</taxon>
        <taxon>Bacteroidota</taxon>
        <taxon>Flavobacteriia</taxon>
        <taxon>Flavobacteriales</taxon>
        <taxon>Flavobacteriaceae</taxon>
        <taxon>Flavobacterium</taxon>
    </lineage>
</organism>
<accession>A0A1G9A0R2</accession>
<proteinExistence type="predicted"/>
<name>A0A1G9A0R2_9FLAO</name>
<dbReference type="STRING" id="1128970.SAMN04487935_2789"/>
<sequence length="190" mass="22282">MKRLLVLAFLLSAVHSFAQKPCEFSTNVTDSLGTYKTTKEYMIYEKNFAGNASYIFNSIVVTDGTPMLNIQFIEKSFDFIKSKCLDKNSKLYFQLTNGRIVTLFHIDQDICGNMVRDEKSMNNRIMSGYFMFKKDDYQYLKSSPISLMRIRYATETVDYVIKKEFKSELNGETYEPENYFINFFHCIDDK</sequence>
<protein>
    <recommendedName>
        <fullName evidence="4">Tissue inhibitor of metalloproteinase</fullName>
    </recommendedName>
</protein>
<dbReference type="OrthoDB" id="1372254at2"/>